<dbReference type="EMBL" id="LDQA01000044">
    <property type="protein sequence ID" value="KTR03959.1"/>
    <property type="molecule type" value="Genomic_DNA"/>
</dbReference>
<dbReference type="Gene3D" id="2.160.20.10">
    <property type="entry name" value="Single-stranded right-handed beta-helix, Pectin lyase-like"/>
    <property type="match status" value="1"/>
</dbReference>
<proteinExistence type="predicted"/>
<feature type="domain" description="Filamentous haemagglutinin FhaB/tRNA nuclease CdiA-like TPS" evidence="2">
    <location>
        <begin position="284"/>
        <end position="386"/>
    </location>
</feature>
<evidence type="ECO:0000256" key="1">
    <source>
        <dbReference type="SAM" id="Coils"/>
    </source>
</evidence>
<evidence type="ECO:0000259" key="2">
    <source>
        <dbReference type="SMART" id="SM00912"/>
    </source>
</evidence>
<comment type="caution">
    <text evidence="3">The sequence shown here is derived from an EMBL/GenBank/DDBJ whole genome shotgun (WGS) entry which is preliminary data.</text>
</comment>
<protein>
    <recommendedName>
        <fullName evidence="2">Filamentous haemagglutinin FhaB/tRNA nuclease CdiA-like TPS domain-containing protein</fullName>
    </recommendedName>
</protein>
<name>A0A175RMF6_9HYPH</name>
<evidence type="ECO:0000313" key="4">
    <source>
        <dbReference type="Proteomes" id="UP000078529"/>
    </source>
</evidence>
<gene>
    <name evidence="3" type="ORF">NS365_16820</name>
</gene>
<sequence length="5832" mass="588218">MRDSNEVTSRPSLRHLRLALAYTLSTCLVFQPYMIKAWAQQIVPDGRTQTGLSANGSVTDITTKTIANGNAFNSFSKFDVDAGNTVNLRVPDQADRLINIVRDKESAINGILNTYKDGTVGGDVYFLNPKGIVVGEGGVINAGRLTLQTPTSEFAEELLNSQGAISHAKLDATIRGEIPLSESGTVRILGEVNARDALIIQSANQKITGTVREGAEASRVIFEKVVNTEGVTKGANAVSVDADGTISLLGPGQLDDAPAPIKRRKMIVVDTSIATRTETALKIREGLVDITTNTINGNNAYNSFSIFDVFTGQTVNLIVPGHVANLINVVRDKRSDIDGQLNVLKDGQIGGNVYFLNPRGVVVGANGIIRTDSLTIATPTIESIDRLMKGARAPEQNDALTLANLGALQKNKKGVVNVAGVVEAKSGISLDAGQVELSGRLSVEGTGAAGIVPQIVVHSVADTIVNGAEILAEGATDRGGGRIELRAGNDVTVKAGSLISVRGKGVNSDAGEAIIFAENTATLAADASVLALGGTVSGNGGFIEFSGARTVNMAGGTLEAGAFFGQGGEVLIDPADIVISANTCLGCESAYSGALTGGAAFSLLATHSITLGDNVFLSTRQVGGATDRASHETAGSTGDSGNITLTAPIIDLKGGSAIFAKATAGFAGGDVTLLGKAISLDNAMMTGTNIALKARDEKLDTVAFVVQVGSAESRVAIGNGSRIEADGTIDVSAVATAVVADLAANVNRPYLLASANKAFASVTIDGSTLTAQEDVKVEARSEAVSLASDLLTDSILPLPIPFDAAVGVSQSRANVAVSGGSLIESTQGGVDVHADSTARVEALGTARNITLSGIKLPYAAALSVGVIVNDATVLVEDSTLNAATDVAVTASALSRNDTSFDVMGGGSTNGALGIGFNYTDHTAVARVRNSDITAGGDVSVLSESLQRSEQAGTLSVKDSATDNVLDLLGHVVTAVVREFFTEDGEPNETGEKITEYWGIATEAAGAVDALASIYSQSWGEKSAISGSREEGKDSVWGAAAGAMVSLNTSVAEITAGPGRTSSIHADGTVDVTSLSNALNLNSVATEVAFEGESGTATALALNLTYEKVTHRATLGGDDATGAVAVKAAGLSVQAGQFEPQPIPNDEDEKTVFDFNGQEMSGERYGNGRSVVANARGVSKETSANTYALGIGVSSRDVAATVDHAALTLAADGALAIGAQNQLSVLYMEAGDNQDMGELAKAAAAGRLGDELAEVQAAKQQAKRDAEVEKATATNAAARSAADAKIQTADADLKKAAAQEAKVEATQEAVENPGQAVATLGSSYTVGFNYLNQNTKATLGSGVSVGSGLNADGVLSGAIGEIEVLAQSGIETGGLSTYATLNGGGGGKNANSGTALNIGVNVLLGETSAKIAQRSGSTGADAANTLQAEGAVTVRADNATAFKIVNESATPEKMAGDATSANLITLSGGLQMLDTVARLERSVEAGGDLKVEASNASALGTYLSGSTAGGEQAPATEGLTNGLDLLTNIAGYKTSEGEEEGEEEEGSETSQRASLGIGAILNVGFVASALRNSAGMAESAEKAKSAQEDAQNVMNQQGKKDFVLSAGFTYNSFDTIASTADNLRLAGSGVTVGAYNDTDAEVSVTAKSEFDEGAGATVLAVAANIANQDNRALVGSGSTIVVGENGLTVEASTKVRGEDEDGQQTLDDETSEFRAESIGESGLKGSQTIVTLGLNIVDFENEARVGDNVTIVSRDAYETNDQAALDSFIASSVDKPKVTVSSAGSVGLTAEGNAAAGTNGLFFGSEDGLLEYHEKTEKLRGGALGLSVAQMATPVVGGYLDARVRQRQSEVTEAASGGGEGKSKGFGIGINVGTIDVLAKIGNGNTIVGMGDLSVLADAKVRSSAKGVAGTGPSDEILSLSPASSESAGSALDAAAGINVVYGDVSASLGNSQGRVIREASAGVEELSGGAYVTASSLSVEASTQAIAEAYSDGKAAGAEAADGASGAINLHNFDTTAQLSASVRSSGDVSVKATADTVEIVKAEASARGTPVENYAAKLKTSVNNLLVGSNGDGAGGSMLGRAKDRFMSNYNEASQSSEEFSKTKSTQSFAAALGFNFADHDTRAIVSDGVRIEAEGAIAVVADHDAMSMTEVSGAAVLSDKATGAAISGNVILSTVETRIGNDVVLGSPTAKAESVTVQAMSRFNTGVNVADLLRYKTDDDGNEILDAGGNRILDENFPEFVYSSEAIAGAGGKGSSLAGALATTIYVGDTTVTLGDRVAVDASGDVEIGAYDQSKLANKAWGVSASAGMGSSAQKSARGAVGSVIYRGRKVSTTIGDDFRLSADGDATIVAKVLTPSEAWVGPESDTPTHSTTWMDYVDPLLGGDIAAPLRNADPAVTQSMHNQAIAAAAAGQSTQASFSGALGLTVANGVTKVAIGQRADVSANVIDISSTMNQEVLGIGGVLAVSLSGSGGVFGAQAAVTVVLDKVLTDLGANGSFVATGGNASVTSKAATEAMSITAVASLSGGGASNTVAANLSFNTLKGSAATRIGDGVSISSDGDLRLSSENSIDAFAFAGALGVSFGSNNPIAATIVGNIQLSSAQTTIGAGASATSDNGSVAVAAKTDERLLSVPVAGGGLTGVVSVTVVNSTTRAFADATSTLAAERGNVSLTAENSSDVLEVAGAIAVSMNGTALGLTMPGTGISKTVEAQIGNATARNIEIGARSANDVRQLAGAGAVSTSSSGIGGTLGVLVVNNEVRARIAENTDVTANGNVWLDASDESSLLQFGGAVGASTSTGVGASAATMVVRGSTNAEVGSGATVTARGLESDVVTVSTMAAAGEAAESERTGIVQSFNQLKDTGLAFADDVKAAFSALGSVGSSKGVRDSLLSGSSSTRDVQGFVMTADGAHRAVAIQLALGASTGSAAVGGVVDVGVFSNSVGAYVRSGATINNAMSAGNLSDYGAAQDVLISAQSTSRLVGFGGMAGAGSSAGVGGGATVNVFNGATTAWVDRSAVVKARRDVDVSARRALNIGVGNFALGGGGTAGVGAAVNVAVVSGSTTARLDGRADAWQNVSLSASEASRNTNVIGALGVGGTAGVGGAINVLVAKSTTMARLGSSGAINALGQAAVEAQAKQTIGNIVVAGGGGGTVGIGASINVIDARRGVAAYANGAINQDPAFASAGSRQTVNVEADSSMDMFRLVGGIGGGGVVGAGVSFDMATVLNQTDAAIGPGARVRAGGGVTVDAASSKNFASSTLAGGVGGVVGVGGAFVINRTGSGNLNDYKDSEGNSTIDGASFAGQVDGVLGRVAGSRIADGADPTLNTVVADANDSTTDAFSGGATSVSAMLTQEGSDRTSATIGDGATVVAGGDVTMIANDWSRVYQLAGSVGGGGVVGVGLTVGVNDFASSAVTAVGNGATATAGGTLSMSAQNISVLEAVNFAGAASGGVSVAGSVNYNRQRNTALGSVGSLANLSGYQAMIASRNEQNMAATTIGLAGGFVGAGVSVTYGELGGGATTMVGNGASIRTSGGRLDVDATQLSRMSVNGLAGAGGAVAGQAAVSVIKEDSDAKVALGTNVTLGATGILSIAAENKGWAISDVVGIAFGAVAAGYVQSYADSFGDATVEIGDNHRLTGSSVAIGATVGELQDVGRLSGAATLATVAGDRGPVRTALEYLGLARSTYRRAETFALAAAGGLGATQGSNIASTTDNDATIALGLGQITSTSGSVTVDAENVASLQSKIIGLTVGAVSLGVHVARSNNNNDSRVTVGSSIDSADDISVLASTDTKATAESFAISAGTVSIGISLANITDTGTAAVTLSDFGAKKTGADLIARDDITIASDNKRRFDAKMNAFGVGLLGGGSGNTNYNIAGTSAVTIGDNRKIAAKQADGESNGESVVIHATNTIAKDVFGDTNLNLKAYGAVAISALNSDIAVKTDTGVRIGRNAEVYSADTLSVKSMANVLGDDRVNVDAGGVGAFATGKTHFAHVGMDGGRARSTIGVGDMAKLFAGEHLEIAAVTDTHMATSGDGSAFGAAASLRVDAVTTSLSDNLVTIGSGADVASFGEVFVAAGEDYVAPDDMSASNGDRTFGYRINTNDVSSQVISLIGAAIGIPRDNISRAVTDQTNRMNIASGATIRSGGQLHAAASDDRRGGAIAYMDARNYSATSFLSAFMDIKGVGIAEKTGVVTLDGKLETGLDRARSISIAGSSLGSVTGTGYNWRKAVSKRGDTFVVNYEAPLGDVVLRTGSANGSLAGSGLIETPRDADLRVVNSSTSALSITGLSIPYLTGGKLYVNGTQIKQNGSSLLGSVGYTLPTVDSALTVLGTNASGPNLTVDGMISNLGGSVTIANLYGSVDVRARVQAADLAILAGKDFRLDTDRDINLGNDPISEYAGVAAGYTNYETSDNANETGGAGNPAGSVGSIEALGNIYIKADGVNINGLVRSGVSGRDTSVTQSMVDNALANAQKNRYLATRSEDDRYFQLNDPLGFDPLTATRAQLASISIADLAEIPLFYDYAADRVVAKDLKAEGGTVKIEGRIASTGRGRIEALDGYARFDIQNQSTAALELRDIDTGDGVEGSIIFNDHNFTAGGGTYVQTRWARVGDEIRQYQDASNALTDGRAMTLRATGASAASYNPLQKQRYSWEVDSTYYDQRGFYSHHEDKSDGEGDVNRIFDMKGGSEWSDVDYYAVRGILEGGDWERYGDFHDSWSAPVFTNTPVGSLVVDNSDSSEFRYVRNIDETGRSIESFQSHTVCETRVLGICADWEVRPSMDYRVYYDSHQIYSVKADRAIGIGFFGEAEGRIAATSINDIVVTGAVRNVTGETILASRDGGVYTSGSGLLIANDLTLRAATSVGSSTEEAFRVEQVGGSALVNAMGRNVHLEETANSLRLGQIDVDSTKSANGGTLSLTARKDIDLRASNMGSIITAGQIRLESRTGTIRTNLAGDAIDVNTDAGGGGTLSILSEDADGVAIRETSGDLRLGAIEMPGNVALSVSGNLLNGQSEVEDFAARDAAFASFLDARGYGDPAQAAAETEKVNAAYAEQMTTLYQEYWKMRGATTRAASSERSSVMRSMASGVSAYDEDFVYHATEDERTRFRTDGYSDADIAAYEAKKTAFYHDANTKLGAAATGSYNANFAYTLTDADRAANASGINVDRGSVLSAVRSELVGGNASSSEAASNVRTGGTLSVTVSGTIGEQSARVELNGSGASTVSAADMRTLRGAKVGEVQISDSGAITLTRRNGVSLNASGRFDLSAGQNAFVESQGDLNVGNIAVGDTLQLKTSGDLLNANSDGSANATGRNLILSSAGERFGEANKRFVTETSNDGYVQLRTGGNVYLAEKSGDLRLGDASGPGLDLLADDGSIVSAFGGRHVEINGDTVKLKASRGIGTADRALNVTTRLNGAVDIQTPGDANVYAPDLPILVRTAVVGGDSRIRASSDIRVLANNTFSANSIDWYAPTNITFGRDSTVISRNGPARLVADGDLLMGSRSTLDATNNAIEIVTGGKAVLGRLSTGNASNGALSITVGTTIRSNGDGLLNLDLASDSALATLTAHGGIGGDTVLNTNVARLAFENTNGGNVMISNARSLRLEGANVGSGSSVSVDTLGSLVLDSVSTVDGDITLSAADDLGQNAGGVVDAGTGSTAIYAGRDVLLQTARTGAFGTIDINAGRAFDLAGRLSTSNGNIWVAATNQLSLLGAATVTSGGGDVTLAARSGGLTQRAGSVISSGTGSIGLDAGQNAFLETLRTGGSGHITVNAGGRMDLVGPVTTAEGDIVGIAQDDLALAGSATVASSGGGDVRLVSRAGSLTQRAGSVISS</sequence>
<evidence type="ECO:0000313" key="3">
    <source>
        <dbReference type="EMBL" id="KTR03959.1"/>
    </source>
</evidence>
<reference evidence="3 4" key="1">
    <citation type="journal article" date="2016" name="Front. Microbiol.">
        <title>Genomic Resource of Rice Seed Associated Bacteria.</title>
        <authorList>
            <person name="Midha S."/>
            <person name="Bansal K."/>
            <person name="Sharma S."/>
            <person name="Kumar N."/>
            <person name="Patil P.P."/>
            <person name="Chaudhry V."/>
            <person name="Patil P.B."/>
        </authorList>
    </citation>
    <scope>NUCLEOTIDE SEQUENCE [LARGE SCALE GENOMIC DNA]</scope>
    <source>
        <strain evidence="3 4">NS365</strain>
    </source>
</reference>
<dbReference type="InterPro" id="IPR011050">
    <property type="entry name" value="Pectin_lyase_fold/virulence"/>
</dbReference>
<dbReference type="SUPFAM" id="SSF51126">
    <property type="entry name" value="Pectin lyase-like"/>
    <property type="match status" value="2"/>
</dbReference>
<dbReference type="Proteomes" id="UP000078529">
    <property type="component" value="Unassembled WGS sequence"/>
</dbReference>
<dbReference type="InterPro" id="IPR008638">
    <property type="entry name" value="FhaB/CdiA-like_TPS"/>
</dbReference>
<accession>A0A175RMF6</accession>
<feature type="domain" description="Filamentous haemagglutinin FhaB/tRNA nuclease CdiA-like TPS" evidence="2">
    <location>
        <begin position="37"/>
        <end position="157"/>
    </location>
</feature>
<dbReference type="SMART" id="SM00912">
    <property type="entry name" value="Haemagg_act"/>
    <property type="match status" value="2"/>
</dbReference>
<organism evidence="3 4">
    <name type="scientific">Aureimonas ureilytica</name>
    <dbReference type="NCBI Taxonomy" id="401562"/>
    <lineage>
        <taxon>Bacteria</taxon>
        <taxon>Pseudomonadati</taxon>
        <taxon>Pseudomonadota</taxon>
        <taxon>Alphaproteobacteria</taxon>
        <taxon>Hyphomicrobiales</taxon>
        <taxon>Aurantimonadaceae</taxon>
        <taxon>Aureimonas</taxon>
    </lineage>
</organism>
<dbReference type="InterPro" id="IPR012334">
    <property type="entry name" value="Pectin_lyas_fold"/>
</dbReference>
<dbReference type="RefSeq" id="WP_082684669.1">
    <property type="nucleotide sequence ID" value="NZ_LDQA01000044.1"/>
</dbReference>
<dbReference type="NCBIfam" id="TIGR01901">
    <property type="entry name" value="adhes_NPXG"/>
    <property type="match status" value="2"/>
</dbReference>
<keyword evidence="1" id="KW-0175">Coiled coil</keyword>
<keyword evidence="4" id="KW-1185">Reference proteome</keyword>
<feature type="non-terminal residue" evidence="3">
    <location>
        <position position="5832"/>
    </location>
</feature>
<dbReference type="NCBIfam" id="NF012204">
    <property type="entry name" value="adhes_FxxPxG"/>
    <property type="match status" value="2"/>
</dbReference>
<feature type="coiled-coil region" evidence="1">
    <location>
        <begin position="1244"/>
        <end position="1271"/>
    </location>
</feature>